<reference evidence="5 6" key="1">
    <citation type="submission" date="2016-11" db="EMBL/GenBank/DDBJ databases">
        <authorList>
            <person name="Jaros S."/>
            <person name="Januszkiewicz K."/>
            <person name="Wedrychowicz H."/>
        </authorList>
    </citation>
    <scope>NUCLEOTIDE SEQUENCE [LARGE SCALE GENOMIC DNA]</scope>
    <source>
        <strain evidence="5 6">DSM 12906</strain>
    </source>
</reference>
<sequence length="307" mass="32005">MNPNQRPLNPTNPALRPVCVITGGGSGIGKATARAMAEHRIILAGRTQSKLSDTAAELRAEGLDVLILMCDVADARSVDGLARIAAELGPVTTVVHAAGMSPHMGDAEELLRVNALGTAHVHQAFAPVLQPGGCLIDVSSVAAHLVPSMVLPRRLYPLATTAPDEFINRVTRLLALLSPSHRAGLAYAISKDYVIWLARTNAARFGKLGLRVLSVSPGYVDTPMGAAEAESTSSYLSDAPIARFGRPEELAALIAFCAGPEAGYLTGTDILCDGGVVSTSPSVLSALRRPTNTQEPKTRPLAPALAA</sequence>
<dbReference type="PRINTS" id="PR00081">
    <property type="entry name" value="GDHRDH"/>
</dbReference>
<dbReference type="PANTHER" id="PTHR42760:SF133">
    <property type="entry name" value="3-OXOACYL-[ACYL-CARRIER-PROTEIN] REDUCTASE"/>
    <property type="match status" value="1"/>
</dbReference>
<comment type="similarity">
    <text evidence="1">Belongs to the short-chain dehydrogenases/reductases (SDR) family.</text>
</comment>
<dbReference type="AlphaFoldDB" id="A0A1M6G2Y2"/>
<keyword evidence="6" id="KW-1185">Reference proteome</keyword>
<accession>A0A1M6G2Y2</accession>
<dbReference type="STRING" id="1123357.SAMN02745244_01595"/>
<dbReference type="GO" id="GO:0016616">
    <property type="term" value="F:oxidoreductase activity, acting on the CH-OH group of donors, NAD or NADP as acceptor"/>
    <property type="evidence" value="ECO:0007669"/>
    <property type="project" value="TreeGrafter"/>
</dbReference>
<dbReference type="Pfam" id="PF00106">
    <property type="entry name" value="adh_short"/>
    <property type="match status" value="1"/>
</dbReference>
<dbReference type="Gene3D" id="3.40.50.720">
    <property type="entry name" value="NAD(P)-binding Rossmann-like Domain"/>
    <property type="match status" value="1"/>
</dbReference>
<dbReference type="InterPro" id="IPR002347">
    <property type="entry name" value="SDR_fam"/>
</dbReference>
<dbReference type="Proteomes" id="UP000184512">
    <property type="component" value="Unassembled WGS sequence"/>
</dbReference>
<evidence type="ECO:0000256" key="1">
    <source>
        <dbReference type="ARBA" id="ARBA00006484"/>
    </source>
</evidence>
<proteinExistence type="inferred from homology"/>
<evidence type="ECO:0000256" key="3">
    <source>
        <dbReference type="SAM" id="MobiDB-lite"/>
    </source>
</evidence>
<dbReference type="PANTHER" id="PTHR42760">
    <property type="entry name" value="SHORT-CHAIN DEHYDROGENASES/REDUCTASES FAMILY MEMBER"/>
    <property type="match status" value="1"/>
</dbReference>
<dbReference type="InterPro" id="IPR057326">
    <property type="entry name" value="KR_dom"/>
</dbReference>
<dbReference type="RefSeq" id="WP_073186991.1">
    <property type="nucleotide sequence ID" value="NZ_FQZG01000024.1"/>
</dbReference>
<dbReference type="EMBL" id="FQZG01000024">
    <property type="protein sequence ID" value="SHJ04345.1"/>
    <property type="molecule type" value="Genomic_DNA"/>
</dbReference>
<dbReference type="GO" id="GO:0006633">
    <property type="term" value="P:fatty acid biosynthetic process"/>
    <property type="evidence" value="ECO:0007669"/>
    <property type="project" value="TreeGrafter"/>
</dbReference>
<evidence type="ECO:0000259" key="4">
    <source>
        <dbReference type="SMART" id="SM00822"/>
    </source>
</evidence>
<dbReference type="SUPFAM" id="SSF51735">
    <property type="entry name" value="NAD(P)-binding Rossmann-fold domains"/>
    <property type="match status" value="1"/>
</dbReference>
<dbReference type="Pfam" id="PF13561">
    <property type="entry name" value="adh_short_C2"/>
    <property type="match status" value="1"/>
</dbReference>
<feature type="domain" description="Ketoreductase" evidence="4">
    <location>
        <begin position="17"/>
        <end position="223"/>
    </location>
</feature>
<dbReference type="InterPro" id="IPR036291">
    <property type="entry name" value="NAD(P)-bd_dom_sf"/>
</dbReference>
<protein>
    <submittedName>
        <fullName evidence="5">NAD(P)-dependent dehydrogenase, short-chain alcohol dehydrogenase family</fullName>
    </submittedName>
</protein>
<dbReference type="SMART" id="SM00822">
    <property type="entry name" value="PKS_KR"/>
    <property type="match status" value="1"/>
</dbReference>
<evidence type="ECO:0000313" key="5">
    <source>
        <dbReference type="EMBL" id="SHJ04345.1"/>
    </source>
</evidence>
<evidence type="ECO:0000313" key="6">
    <source>
        <dbReference type="Proteomes" id="UP000184512"/>
    </source>
</evidence>
<gene>
    <name evidence="5" type="ORF">SAMN02745244_01595</name>
</gene>
<name>A0A1M6G2Y2_9ACTN</name>
<feature type="region of interest" description="Disordered" evidence="3">
    <location>
        <begin position="287"/>
        <end position="307"/>
    </location>
</feature>
<organism evidence="5 6">
    <name type="scientific">Tessaracoccus bendigoensis DSM 12906</name>
    <dbReference type="NCBI Taxonomy" id="1123357"/>
    <lineage>
        <taxon>Bacteria</taxon>
        <taxon>Bacillati</taxon>
        <taxon>Actinomycetota</taxon>
        <taxon>Actinomycetes</taxon>
        <taxon>Propionibacteriales</taxon>
        <taxon>Propionibacteriaceae</taxon>
        <taxon>Tessaracoccus</taxon>
    </lineage>
</organism>
<evidence type="ECO:0000256" key="2">
    <source>
        <dbReference type="ARBA" id="ARBA00023002"/>
    </source>
</evidence>
<dbReference type="GO" id="GO:0048038">
    <property type="term" value="F:quinone binding"/>
    <property type="evidence" value="ECO:0007669"/>
    <property type="project" value="TreeGrafter"/>
</dbReference>
<keyword evidence="2" id="KW-0560">Oxidoreductase</keyword>